<dbReference type="Proteomes" id="UP000289166">
    <property type="component" value="Unassembled WGS sequence"/>
</dbReference>
<dbReference type="EMBL" id="RLII01000006">
    <property type="protein sequence ID" value="RXE59414.1"/>
    <property type="molecule type" value="Genomic_DNA"/>
</dbReference>
<gene>
    <name evidence="1" type="ORF">EFD62_07055</name>
</gene>
<evidence type="ECO:0000313" key="2">
    <source>
        <dbReference type="Proteomes" id="UP000289166"/>
    </source>
</evidence>
<keyword evidence="2" id="KW-1185">Reference proteome</keyword>
<proteinExistence type="predicted"/>
<dbReference type="AlphaFoldDB" id="A0A4Q0I516"/>
<evidence type="ECO:0000313" key="1">
    <source>
        <dbReference type="EMBL" id="RXE59414.1"/>
    </source>
</evidence>
<dbReference type="RefSeq" id="WP_128705906.1">
    <property type="nucleotide sequence ID" value="NZ_RLII01000006.1"/>
</dbReference>
<dbReference type="Gene3D" id="3.40.50.12580">
    <property type="match status" value="1"/>
</dbReference>
<dbReference type="OrthoDB" id="9789073at2"/>
<sequence length="400" mass="45821">MNKVFFVTYGGGHVRSIIPVIKELKSRNHEVSVLGLTSSVKDLKKQEIIFNGIKDYLNLFKDEDVQKILEYGDMFINESFDTDSGLDKLEIKLYLGMNLWDLSIQLGNFKEALKLFKQSGRSCFFPINSMEKILSYEKPDVTVVTCGKRAEKAAAFSANKMGINVVRIVDLLKENWRIPYKAKVCVLNDYAKASILSSNKDLDEQNVFVTGQPNIELNYTKELLDDFIEKYNLDKFDKVISFFSQPNIAYRDEVLVGFIELLQKRRNFMGIWKIHPNEQLDLYKKYIDILPSNLLILKEEDTNLILKESDLVITFFSTVGLQAIAADKPLITVNFSKTPHPVEYDKLGCALLVKNIAEFEDAINLLIENSNLHAHFHEARKKLMPPRKAAENIANVIEYS</sequence>
<accession>A0A4Q0I516</accession>
<comment type="caution">
    <text evidence="1">The sequence shown here is derived from an EMBL/GenBank/DDBJ whole genome shotgun (WGS) entry which is preliminary data.</text>
</comment>
<name>A0A4Q0I516_9FIRM</name>
<protein>
    <submittedName>
        <fullName evidence="1">Capsular biosynthesis protein</fullName>
    </submittedName>
</protein>
<reference evidence="2" key="1">
    <citation type="submission" date="2018-11" db="EMBL/GenBank/DDBJ databases">
        <title>Genome sequencing of a novel mesophilic and cellulolytic organism within the genus Hungateiclostridium.</title>
        <authorList>
            <person name="Rettenmaier R."/>
            <person name="Liebl W."/>
            <person name="Zverlov V."/>
        </authorList>
    </citation>
    <scope>NUCLEOTIDE SEQUENCE [LARGE SCALE GENOMIC DNA]</scope>
    <source>
        <strain evidence="2">N2K1</strain>
    </source>
</reference>
<dbReference type="SUPFAM" id="SSF53756">
    <property type="entry name" value="UDP-Glycosyltransferase/glycogen phosphorylase"/>
    <property type="match status" value="1"/>
</dbReference>
<organism evidence="1 2">
    <name type="scientific">Acetivibrio mesophilus</name>
    <dbReference type="NCBI Taxonomy" id="2487273"/>
    <lineage>
        <taxon>Bacteria</taxon>
        <taxon>Bacillati</taxon>
        <taxon>Bacillota</taxon>
        <taxon>Clostridia</taxon>
        <taxon>Eubacteriales</taxon>
        <taxon>Oscillospiraceae</taxon>
        <taxon>Acetivibrio</taxon>
    </lineage>
</organism>
<dbReference type="InterPro" id="IPR043148">
    <property type="entry name" value="TagF_C"/>
</dbReference>